<evidence type="ECO:0000256" key="1">
    <source>
        <dbReference type="SAM" id="MobiDB-lite"/>
    </source>
</evidence>
<feature type="compositionally biased region" description="Basic and acidic residues" evidence="1">
    <location>
        <begin position="60"/>
        <end position="79"/>
    </location>
</feature>
<evidence type="ECO:0000313" key="3">
    <source>
        <dbReference type="Proteomes" id="UP000256964"/>
    </source>
</evidence>
<feature type="compositionally biased region" description="Basic and acidic residues" evidence="1">
    <location>
        <begin position="340"/>
        <end position="373"/>
    </location>
</feature>
<feature type="region of interest" description="Disordered" evidence="1">
    <location>
        <begin position="486"/>
        <end position="513"/>
    </location>
</feature>
<feature type="compositionally biased region" description="Basic and acidic residues" evidence="1">
    <location>
        <begin position="674"/>
        <end position="685"/>
    </location>
</feature>
<feature type="region of interest" description="Disordered" evidence="1">
    <location>
        <begin position="441"/>
        <end position="462"/>
    </location>
</feature>
<feature type="compositionally biased region" description="Polar residues" evidence="1">
    <location>
        <begin position="628"/>
        <end position="643"/>
    </location>
</feature>
<feature type="region of interest" description="Disordered" evidence="1">
    <location>
        <begin position="919"/>
        <end position="953"/>
    </location>
</feature>
<name>A0A371CU24_9APHY</name>
<feature type="compositionally biased region" description="Basic and acidic residues" evidence="1">
    <location>
        <begin position="314"/>
        <end position="332"/>
    </location>
</feature>
<feature type="compositionally biased region" description="Low complexity" evidence="1">
    <location>
        <begin position="486"/>
        <end position="498"/>
    </location>
</feature>
<dbReference type="Proteomes" id="UP000256964">
    <property type="component" value="Unassembled WGS sequence"/>
</dbReference>
<sequence>MSRRPRDAPPAPGLLASAFSFVSRELESFVTAATGGDVQKVNQPEASSSRVTLDGKRRKREEGRGERERERDWGRERERRTKRVRKRSEVESDRSRARRKLPEDIDTERAAKVAKKKSVQSIREERERSSEREAADDEDDELSVLPTPRPSKKRREAVGKSLQQREEDVQQVEEPEPQLREKKPQKATVDPSTLMPPPPNPMPPPPSPLTTRGSTPFPTMPGSLFSRSESLIPEPIPAKFQRSRPRTPPPPPTPSVDLPVLAEDAEQENEEAAERSTVKSPRRGRSQDRRRERSADRRESSRHASRAASTSRPSVDELSQRPRSSKGKERACDTSGEIRVQGKERELREAREDHARNAHDRDDSERDRDKQRIRMLEEEVARLRVELALKSTDTSLMPPPPPPPPPPLFRPQIAPTSSGDGTNFLASVRASLKHTAPPVEAPINSVAYGGGARTRKTGQPTLNLSSDKMAAFLREMKTVRLRKVSGAAGSMGPPSAAGDVAGEPLARSTSGHGMSEARRAAILGDTSFDTGVAARIFIGEKRKRDALEDAAAGPSKRRETTFVRTNNTGGSFAASSQSTASASSSQSSASSASSSSQSSTSSASGASLFDAPLSPRSKKSAPLRIWATRSTETDLTTPSLCSDNENDPSEDRLPDTPSDSSRGHNEFDFVQSVEPRERQPQHEPEIIDVDALETPPRRERSASSIPAVKTEAQAKKDAFARRLPENPMPSKSPVKPRPPARTRTKIPAPAPSKLPLSRRVPVAPPPEEHGSDSDDPLALVGHQDSRPASRSGKYSVEEHDGAPVAGPSRIPREASATSARSRSRSHSQSQPHAQAEPSEPRMSQHARRRLTLDEEVRRAGESLWRESSEELERPPSPPQEDLDSGQLVGLGTKSSRRGFLAGGGGAGLPVFMGEGYVQGATATTEDENERGRRPASRSGSAAGVVVTRVTRRR</sequence>
<feature type="compositionally biased region" description="Basic and acidic residues" evidence="1">
    <location>
        <begin position="850"/>
        <end position="873"/>
    </location>
</feature>
<feature type="compositionally biased region" description="Basic and acidic residues" evidence="1">
    <location>
        <begin position="285"/>
        <end position="302"/>
    </location>
</feature>
<feature type="compositionally biased region" description="Basic and acidic residues" evidence="1">
    <location>
        <begin position="87"/>
        <end position="111"/>
    </location>
</feature>
<keyword evidence="3" id="KW-1185">Reference proteome</keyword>
<proteinExistence type="predicted"/>
<evidence type="ECO:0000313" key="2">
    <source>
        <dbReference type="EMBL" id="RDX43781.1"/>
    </source>
</evidence>
<feature type="region of interest" description="Disordered" evidence="1">
    <location>
        <begin position="544"/>
        <end position="905"/>
    </location>
</feature>
<feature type="compositionally biased region" description="Basic and acidic residues" evidence="1">
    <location>
        <begin position="712"/>
        <end position="724"/>
    </location>
</feature>
<reference evidence="2 3" key="1">
    <citation type="journal article" date="2018" name="Biotechnol. Biofuels">
        <title>Integrative visual omics of the white-rot fungus Polyporus brumalis exposes the biotechnological potential of its oxidative enzymes for delignifying raw plant biomass.</title>
        <authorList>
            <person name="Miyauchi S."/>
            <person name="Rancon A."/>
            <person name="Drula E."/>
            <person name="Hage H."/>
            <person name="Chaduli D."/>
            <person name="Favel A."/>
            <person name="Grisel S."/>
            <person name="Henrissat B."/>
            <person name="Herpoel-Gimbert I."/>
            <person name="Ruiz-Duenas F.J."/>
            <person name="Chevret D."/>
            <person name="Hainaut M."/>
            <person name="Lin J."/>
            <person name="Wang M."/>
            <person name="Pangilinan J."/>
            <person name="Lipzen A."/>
            <person name="Lesage-Meessen L."/>
            <person name="Navarro D."/>
            <person name="Riley R."/>
            <person name="Grigoriev I.V."/>
            <person name="Zhou S."/>
            <person name="Raouche S."/>
            <person name="Rosso M.N."/>
        </authorList>
    </citation>
    <scope>NUCLEOTIDE SEQUENCE [LARGE SCALE GENOMIC DNA]</scope>
    <source>
        <strain evidence="2 3">BRFM 1820</strain>
    </source>
</reference>
<feature type="compositionally biased region" description="Low complexity" evidence="1">
    <location>
        <begin position="568"/>
        <end position="607"/>
    </location>
</feature>
<feature type="compositionally biased region" description="Pro residues" evidence="1">
    <location>
        <begin position="194"/>
        <end position="208"/>
    </location>
</feature>
<organism evidence="2 3">
    <name type="scientific">Lentinus brumalis</name>
    <dbReference type="NCBI Taxonomy" id="2498619"/>
    <lineage>
        <taxon>Eukaryota</taxon>
        <taxon>Fungi</taxon>
        <taxon>Dikarya</taxon>
        <taxon>Basidiomycota</taxon>
        <taxon>Agaricomycotina</taxon>
        <taxon>Agaricomycetes</taxon>
        <taxon>Polyporales</taxon>
        <taxon>Polyporaceae</taxon>
        <taxon>Lentinus</taxon>
    </lineage>
</organism>
<accession>A0A371CU24</accession>
<feature type="region of interest" description="Disordered" evidence="1">
    <location>
        <begin position="387"/>
        <end position="422"/>
    </location>
</feature>
<feature type="region of interest" description="Disordered" evidence="1">
    <location>
        <begin position="34"/>
        <end position="373"/>
    </location>
</feature>
<feature type="compositionally biased region" description="Polar residues" evidence="1">
    <location>
        <begin position="40"/>
        <end position="51"/>
    </location>
</feature>
<feature type="compositionally biased region" description="Pro residues" evidence="1">
    <location>
        <begin position="397"/>
        <end position="409"/>
    </location>
</feature>
<dbReference type="AlphaFoldDB" id="A0A371CU24"/>
<protein>
    <submittedName>
        <fullName evidence="2">Uncharacterized protein</fullName>
    </submittedName>
</protein>
<dbReference type="EMBL" id="KZ857459">
    <property type="protein sequence ID" value="RDX43781.1"/>
    <property type="molecule type" value="Genomic_DNA"/>
</dbReference>
<feature type="compositionally biased region" description="Low complexity" evidence="1">
    <location>
        <begin position="814"/>
        <end position="835"/>
    </location>
</feature>
<dbReference type="OrthoDB" id="3256736at2759"/>
<feature type="compositionally biased region" description="Basic and acidic residues" evidence="1">
    <location>
        <begin position="122"/>
        <end position="133"/>
    </location>
</feature>
<feature type="compositionally biased region" description="Low complexity" evidence="1">
    <location>
        <begin position="936"/>
        <end position="953"/>
    </location>
</feature>
<gene>
    <name evidence="2" type="ORF">OH76DRAFT_1360739</name>
</gene>